<reference evidence="1" key="1">
    <citation type="journal article" date="2019" name="bioRxiv">
        <title>The Genome of the Zebra Mussel, Dreissena polymorpha: A Resource for Invasive Species Research.</title>
        <authorList>
            <person name="McCartney M.A."/>
            <person name="Auch B."/>
            <person name="Kono T."/>
            <person name="Mallez S."/>
            <person name="Zhang Y."/>
            <person name="Obille A."/>
            <person name="Becker A."/>
            <person name="Abrahante J.E."/>
            <person name="Garbe J."/>
            <person name="Badalamenti J.P."/>
            <person name="Herman A."/>
            <person name="Mangelson H."/>
            <person name="Liachko I."/>
            <person name="Sullivan S."/>
            <person name="Sone E.D."/>
            <person name="Koren S."/>
            <person name="Silverstein K.A.T."/>
            <person name="Beckman K.B."/>
            <person name="Gohl D.M."/>
        </authorList>
    </citation>
    <scope>NUCLEOTIDE SEQUENCE</scope>
    <source>
        <strain evidence="1">Duluth1</strain>
        <tissue evidence="1">Whole animal</tissue>
    </source>
</reference>
<organism evidence="1 2">
    <name type="scientific">Dreissena polymorpha</name>
    <name type="common">Zebra mussel</name>
    <name type="synonym">Mytilus polymorpha</name>
    <dbReference type="NCBI Taxonomy" id="45954"/>
    <lineage>
        <taxon>Eukaryota</taxon>
        <taxon>Metazoa</taxon>
        <taxon>Spiralia</taxon>
        <taxon>Lophotrochozoa</taxon>
        <taxon>Mollusca</taxon>
        <taxon>Bivalvia</taxon>
        <taxon>Autobranchia</taxon>
        <taxon>Heteroconchia</taxon>
        <taxon>Euheterodonta</taxon>
        <taxon>Imparidentia</taxon>
        <taxon>Neoheterodontei</taxon>
        <taxon>Myida</taxon>
        <taxon>Dreissenoidea</taxon>
        <taxon>Dreissenidae</taxon>
        <taxon>Dreissena</taxon>
    </lineage>
</organism>
<evidence type="ECO:0000313" key="1">
    <source>
        <dbReference type="EMBL" id="KAH3728244.1"/>
    </source>
</evidence>
<comment type="caution">
    <text evidence="1">The sequence shown here is derived from an EMBL/GenBank/DDBJ whole genome shotgun (WGS) entry which is preliminary data.</text>
</comment>
<name>A0A9D4HR02_DREPO</name>
<accession>A0A9D4HR02</accession>
<keyword evidence="2" id="KW-1185">Reference proteome</keyword>
<dbReference type="AlphaFoldDB" id="A0A9D4HR02"/>
<protein>
    <submittedName>
        <fullName evidence="1">Uncharacterized protein</fullName>
    </submittedName>
</protein>
<proteinExistence type="predicted"/>
<gene>
    <name evidence="1" type="ORF">DPMN_054197</name>
</gene>
<dbReference type="EMBL" id="JAIWYP010000012">
    <property type="protein sequence ID" value="KAH3728244.1"/>
    <property type="molecule type" value="Genomic_DNA"/>
</dbReference>
<evidence type="ECO:0000313" key="2">
    <source>
        <dbReference type="Proteomes" id="UP000828390"/>
    </source>
</evidence>
<sequence length="63" mass="7450">MKKDVIKLTVPEKEHKRQIRSYTFSQLQDLQSRLMLVAGKSTLDKKDVEVDVEMFTSVRYLTF</sequence>
<reference evidence="1" key="2">
    <citation type="submission" date="2020-11" db="EMBL/GenBank/DDBJ databases">
        <authorList>
            <person name="McCartney M.A."/>
            <person name="Auch B."/>
            <person name="Kono T."/>
            <person name="Mallez S."/>
            <person name="Becker A."/>
            <person name="Gohl D.M."/>
            <person name="Silverstein K.A.T."/>
            <person name="Koren S."/>
            <person name="Bechman K.B."/>
            <person name="Herman A."/>
            <person name="Abrahante J.E."/>
            <person name="Garbe J."/>
        </authorList>
    </citation>
    <scope>NUCLEOTIDE SEQUENCE</scope>
    <source>
        <strain evidence="1">Duluth1</strain>
        <tissue evidence="1">Whole animal</tissue>
    </source>
</reference>
<dbReference type="Proteomes" id="UP000828390">
    <property type="component" value="Unassembled WGS sequence"/>
</dbReference>